<feature type="domain" description="AMP-binding enzyme C-terminal" evidence="5">
    <location>
        <begin position="526"/>
        <end position="595"/>
    </location>
</feature>
<evidence type="ECO:0000256" key="2">
    <source>
        <dbReference type="ARBA" id="ARBA00022553"/>
    </source>
</evidence>
<dbReference type="NCBIfam" id="TIGR01733">
    <property type="entry name" value="AA-adenyl-dom"/>
    <property type="match status" value="1"/>
</dbReference>
<feature type="domain" description="Condensation" evidence="4">
    <location>
        <begin position="3"/>
        <end position="98"/>
    </location>
</feature>
<dbReference type="RefSeq" id="WP_120630539.1">
    <property type="nucleotide sequence ID" value="NZ_RAWG01000601.1"/>
</dbReference>
<accession>A0A3A8M557</accession>
<evidence type="ECO:0000313" key="6">
    <source>
        <dbReference type="EMBL" id="RKH26399.1"/>
    </source>
</evidence>
<dbReference type="FunFam" id="3.40.50.980:FF:000001">
    <property type="entry name" value="Non-ribosomal peptide synthetase"/>
    <property type="match status" value="1"/>
</dbReference>
<dbReference type="PANTHER" id="PTHR45527:SF1">
    <property type="entry name" value="FATTY ACID SYNTHASE"/>
    <property type="match status" value="1"/>
</dbReference>
<dbReference type="GO" id="GO:0005829">
    <property type="term" value="C:cytosol"/>
    <property type="evidence" value="ECO:0007669"/>
    <property type="project" value="TreeGrafter"/>
</dbReference>
<comment type="caution">
    <text evidence="6">The sequence shown here is derived from an EMBL/GenBank/DDBJ whole genome shotgun (WGS) entry which is preliminary data.</text>
</comment>
<dbReference type="Gene3D" id="3.40.50.980">
    <property type="match status" value="2"/>
</dbReference>
<dbReference type="Pfam" id="PF00501">
    <property type="entry name" value="AMP-binding"/>
    <property type="match status" value="1"/>
</dbReference>
<dbReference type="FunFam" id="2.30.38.10:FF:000001">
    <property type="entry name" value="Non-ribosomal peptide synthetase PvdI"/>
    <property type="match status" value="1"/>
</dbReference>
<dbReference type="InterPro" id="IPR001242">
    <property type="entry name" value="Condensation_dom"/>
</dbReference>
<protein>
    <submittedName>
        <fullName evidence="6">Amino acid adenylation domain-containing protein</fullName>
    </submittedName>
</protein>
<dbReference type="Proteomes" id="UP000273405">
    <property type="component" value="Unassembled WGS sequence"/>
</dbReference>
<dbReference type="InterPro" id="IPR025110">
    <property type="entry name" value="AMP-bd_C"/>
</dbReference>
<dbReference type="Gene3D" id="3.30.559.30">
    <property type="entry name" value="Nonribosomal peptide synthetase, condensation domain"/>
    <property type="match status" value="1"/>
</dbReference>
<organism evidence="6 7">
    <name type="scientific">Corallococcus sicarius</name>
    <dbReference type="NCBI Taxonomy" id="2316726"/>
    <lineage>
        <taxon>Bacteria</taxon>
        <taxon>Pseudomonadati</taxon>
        <taxon>Myxococcota</taxon>
        <taxon>Myxococcia</taxon>
        <taxon>Myxococcales</taxon>
        <taxon>Cystobacterineae</taxon>
        <taxon>Myxococcaceae</taxon>
        <taxon>Corallococcus</taxon>
    </lineage>
</organism>
<dbReference type="AlphaFoldDB" id="A0A3A8M557"/>
<reference evidence="7" key="1">
    <citation type="submission" date="2018-09" db="EMBL/GenBank/DDBJ databases">
        <authorList>
            <person name="Livingstone P.G."/>
            <person name="Whitworth D.E."/>
        </authorList>
    </citation>
    <scope>NUCLEOTIDE SEQUENCE [LARGE SCALE GENOMIC DNA]</scope>
    <source>
        <strain evidence="7">CA040B</strain>
    </source>
</reference>
<dbReference type="Gene3D" id="2.30.38.10">
    <property type="entry name" value="Luciferase, Domain 3"/>
    <property type="match status" value="1"/>
</dbReference>
<dbReference type="EMBL" id="RAWG01000601">
    <property type="protein sequence ID" value="RKH26399.1"/>
    <property type="molecule type" value="Genomic_DNA"/>
</dbReference>
<proteinExistence type="predicted"/>
<dbReference type="InterPro" id="IPR010071">
    <property type="entry name" value="AA_adenyl_dom"/>
</dbReference>
<gene>
    <name evidence="6" type="ORF">D7X12_41120</name>
</gene>
<evidence type="ECO:0000259" key="3">
    <source>
        <dbReference type="Pfam" id="PF00501"/>
    </source>
</evidence>
<dbReference type="Gene3D" id="3.30.559.10">
    <property type="entry name" value="Chloramphenicol acetyltransferase-like domain"/>
    <property type="match status" value="1"/>
</dbReference>
<dbReference type="Pfam" id="PF13193">
    <property type="entry name" value="AMP-binding_C"/>
    <property type="match status" value="1"/>
</dbReference>
<dbReference type="Gene3D" id="3.30.300.30">
    <property type="match status" value="1"/>
</dbReference>
<dbReference type="FunFam" id="3.40.50.12780:FF:000012">
    <property type="entry name" value="Non-ribosomal peptide synthetase"/>
    <property type="match status" value="1"/>
</dbReference>
<dbReference type="GO" id="GO:0009239">
    <property type="term" value="P:enterobactin biosynthetic process"/>
    <property type="evidence" value="ECO:0007669"/>
    <property type="project" value="TreeGrafter"/>
</dbReference>
<name>A0A3A8M557_9BACT</name>
<dbReference type="InterPro" id="IPR000873">
    <property type="entry name" value="AMP-dep_synth/lig_dom"/>
</dbReference>
<feature type="non-terminal residue" evidence="6">
    <location>
        <position position="596"/>
    </location>
</feature>
<dbReference type="OrthoDB" id="9757540at2"/>
<evidence type="ECO:0000259" key="4">
    <source>
        <dbReference type="Pfam" id="PF00668"/>
    </source>
</evidence>
<feature type="non-terminal residue" evidence="6">
    <location>
        <position position="1"/>
    </location>
</feature>
<dbReference type="PROSITE" id="PS00455">
    <property type="entry name" value="AMP_BINDING"/>
    <property type="match status" value="1"/>
</dbReference>
<keyword evidence="1" id="KW-0596">Phosphopantetheine</keyword>
<dbReference type="InterPro" id="IPR023213">
    <property type="entry name" value="CAT-like_dom_sf"/>
</dbReference>
<dbReference type="InterPro" id="IPR020845">
    <property type="entry name" value="AMP-binding_CS"/>
</dbReference>
<dbReference type="PANTHER" id="PTHR45527">
    <property type="entry name" value="NONRIBOSOMAL PEPTIDE SYNTHETASE"/>
    <property type="match status" value="1"/>
</dbReference>
<evidence type="ECO:0000259" key="5">
    <source>
        <dbReference type="Pfam" id="PF13193"/>
    </source>
</evidence>
<dbReference type="Pfam" id="PF00668">
    <property type="entry name" value="Condensation"/>
    <property type="match status" value="1"/>
</dbReference>
<dbReference type="SUPFAM" id="SSF56801">
    <property type="entry name" value="Acetyl-CoA synthetase-like"/>
    <property type="match status" value="1"/>
</dbReference>
<keyword evidence="2" id="KW-0597">Phosphoprotein</keyword>
<dbReference type="GO" id="GO:0031177">
    <property type="term" value="F:phosphopantetheine binding"/>
    <property type="evidence" value="ECO:0007669"/>
    <property type="project" value="TreeGrafter"/>
</dbReference>
<keyword evidence="7" id="KW-1185">Reference proteome</keyword>
<evidence type="ECO:0000256" key="1">
    <source>
        <dbReference type="ARBA" id="ARBA00022450"/>
    </source>
</evidence>
<dbReference type="GO" id="GO:0047527">
    <property type="term" value="F:2,3-dihydroxybenzoate-serine ligase activity"/>
    <property type="evidence" value="ECO:0007669"/>
    <property type="project" value="TreeGrafter"/>
</dbReference>
<sequence length="596" mass="64871">QVIFALQNAPGGTLQAPGLTLRMLDVDSATARFDLGLLLTETADGLHGAIEYSTDLFERDTVARMAGHLRTLMEAAVSGPDLPLASLAWITPAERQQVLVDFNDSARPYASDVSVMSQFALQVARHPEAIALESEDERLTYAQLDARANQLAHELRARNVGPDRLVALCLERSVAFVVCALATLKAGGAYVPMDVSYPAQRLNFMLEDARPHLLLTRRDLRERFQHAEGAAPILFVEELSLDAHPVTAPQVDVSPRNLAYVIFTSGSTGRPKGVSIEQRSLLRLIQSERFGTYGVGDTMMLLAPVSFDGSVLELWLPLLQGSRLVIFSGQHLTSDLERVARVAKQHGVTCAHLPTGLFSQIVDHQPAILEQLREVLVGGDVISAPHVRKAAASGTLHVTNIYGPTECTVVSNTFTVSRPDQVGGSMPIGPMLSNTTGYVLDAWMHPVPVGVPGELYLGGDGLSRGYVSRPELTAERFVPDAQGTTPGARLYRTGDLVRWRADGVLEFLGRIDHQVKVRGFRIELAEVEAALRDLPFVLQVAVVVREDMPGDKRLVAYVSPREGQVLDGTALRAGLRQRLPEYMVPSVFVTLATLPL</sequence>
<feature type="domain" description="AMP-dependent synthetase/ligase" evidence="3">
    <location>
        <begin position="120"/>
        <end position="466"/>
    </location>
</feature>
<evidence type="ECO:0000313" key="7">
    <source>
        <dbReference type="Proteomes" id="UP000273405"/>
    </source>
</evidence>
<dbReference type="InterPro" id="IPR045851">
    <property type="entry name" value="AMP-bd_C_sf"/>
</dbReference>
<dbReference type="CDD" id="cd12117">
    <property type="entry name" value="A_NRPS_Srf_like"/>
    <property type="match status" value="1"/>
</dbReference>
<dbReference type="GO" id="GO:0009366">
    <property type="term" value="C:enterobactin synthetase complex"/>
    <property type="evidence" value="ECO:0007669"/>
    <property type="project" value="TreeGrafter"/>
</dbReference>
<dbReference type="GO" id="GO:0043041">
    <property type="term" value="P:amino acid activation for nonribosomal peptide biosynthetic process"/>
    <property type="evidence" value="ECO:0007669"/>
    <property type="project" value="TreeGrafter"/>
</dbReference>
<dbReference type="SUPFAM" id="SSF52777">
    <property type="entry name" value="CoA-dependent acyltransferases"/>
    <property type="match status" value="1"/>
</dbReference>